<dbReference type="InterPro" id="IPR036388">
    <property type="entry name" value="WH-like_DNA-bd_sf"/>
</dbReference>
<evidence type="ECO:0000313" key="6">
    <source>
        <dbReference type="Proteomes" id="UP000253426"/>
    </source>
</evidence>
<reference evidence="5 6" key="1">
    <citation type="submission" date="2018-06" db="EMBL/GenBank/DDBJ databases">
        <title>Genomic Encyclopedia of Type Strains, Phase IV (KMG-IV): sequencing the most valuable type-strain genomes for metagenomic binning, comparative biology and taxonomic classification.</title>
        <authorList>
            <person name="Goeker M."/>
        </authorList>
    </citation>
    <scope>NUCLEOTIDE SEQUENCE [LARGE SCALE GENOMIC DNA]</scope>
    <source>
        <strain evidence="5 6">DSM 25532</strain>
    </source>
</reference>
<dbReference type="SUPFAM" id="SSF46785">
    <property type="entry name" value="Winged helix' DNA-binding domain"/>
    <property type="match status" value="1"/>
</dbReference>
<comment type="caution">
    <text evidence="5">The sequence shown here is derived from an EMBL/GenBank/DDBJ whole genome shotgun (WGS) entry which is preliminary data.</text>
</comment>
<dbReference type="AlphaFoldDB" id="A0A366HDH0"/>
<dbReference type="EMBL" id="QNRR01000008">
    <property type="protein sequence ID" value="RBP40502.1"/>
    <property type="molecule type" value="Genomic_DNA"/>
</dbReference>
<evidence type="ECO:0000256" key="1">
    <source>
        <dbReference type="ARBA" id="ARBA00023015"/>
    </source>
</evidence>
<dbReference type="Pfam" id="PF13377">
    <property type="entry name" value="Peripla_BP_3"/>
    <property type="match status" value="1"/>
</dbReference>
<feature type="domain" description="HTH gntR-type" evidence="4">
    <location>
        <begin position="17"/>
        <end position="74"/>
    </location>
</feature>
<dbReference type="PRINTS" id="PR00035">
    <property type="entry name" value="HTHGNTR"/>
</dbReference>
<dbReference type="Gene3D" id="1.10.10.10">
    <property type="entry name" value="Winged helix-like DNA-binding domain superfamily/Winged helix DNA-binding domain"/>
    <property type="match status" value="1"/>
</dbReference>
<dbReference type="Proteomes" id="UP000253426">
    <property type="component" value="Unassembled WGS sequence"/>
</dbReference>
<organism evidence="5 6">
    <name type="scientific">Roseimicrobium gellanilyticum</name>
    <dbReference type="NCBI Taxonomy" id="748857"/>
    <lineage>
        <taxon>Bacteria</taxon>
        <taxon>Pseudomonadati</taxon>
        <taxon>Verrucomicrobiota</taxon>
        <taxon>Verrucomicrobiia</taxon>
        <taxon>Verrucomicrobiales</taxon>
        <taxon>Verrucomicrobiaceae</taxon>
        <taxon>Roseimicrobium</taxon>
    </lineage>
</organism>
<evidence type="ECO:0000259" key="4">
    <source>
        <dbReference type="SMART" id="SM00345"/>
    </source>
</evidence>
<dbReference type="PANTHER" id="PTHR30146:SF109">
    <property type="entry name" value="HTH-TYPE TRANSCRIPTIONAL REGULATOR GALS"/>
    <property type="match status" value="1"/>
</dbReference>
<dbReference type="GO" id="GO:0003700">
    <property type="term" value="F:DNA-binding transcription factor activity"/>
    <property type="evidence" value="ECO:0007669"/>
    <property type="project" value="InterPro"/>
</dbReference>
<gene>
    <name evidence="5" type="ORF">DES53_108209</name>
</gene>
<keyword evidence="6" id="KW-1185">Reference proteome</keyword>
<proteinExistence type="predicted"/>
<dbReference type="PANTHER" id="PTHR30146">
    <property type="entry name" value="LACI-RELATED TRANSCRIPTIONAL REPRESSOR"/>
    <property type="match status" value="1"/>
</dbReference>
<keyword evidence="1" id="KW-0805">Transcription regulation</keyword>
<dbReference type="SUPFAM" id="SSF53822">
    <property type="entry name" value="Periplasmic binding protein-like I"/>
    <property type="match status" value="1"/>
</dbReference>
<keyword evidence="3" id="KW-0804">Transcription</keyword>
<evidence type="ECO:0000313" key="5">
    <source>
        <dbReference type="EMBL" id="RBP40502.1"/>
    </source>
</evidence>
<dbReference type="InterPro" id="IPR028082">
    <property type="entry name" value="Peripla_BP_I"/>
</dbReference>
<dbReference type="RefSeq" id="WP_113960366.1">
    <property type="nucleotide sequence ID" value="NZ_QNRR01000008.1"/>
</dbReference>
<dbReference type="Gene3D" id="3.40.50.2300">
    <property type="match status" value="2"/>
</dbReference>
<protein>
    <submittedName>
        <fullName evidence="5">LacI family transcriptional regulator</fullName>
    </submittedName>
</protein>
<evidence type="ECO:0000256" key="2">
    <source>
        <dbReference type="ARBA" id="ARBA00023125"/>
    </source>
</evidence>
<dbReference type="Pfam" id="PF00392">
    <property type="entry name" value="GntR"/>
    <property type="match status" value="1"/>
</dbReference>
<dbReference type="SMART" id="SM00345">
    <property type="entry name" value="HTH_GNTR"/>
    <property type="match status" value="1"/>
</dbReference>
<dbReference type="InterPro" id="IPR046335">
    <property type="entry name" value="LacI/GalR-like_sensor"/>
</dbReference>
<dbReference type="InterPro" id="IPR000524">
    <property type="entry name" value="Tscrpt_reg_HTH_GntR"/>
</dbReference>
<dbReference type="OrthoDB" id="180305at2"/>
<evidence type="ECO:0000256" key="3">
    <source>
        <dbReference type="ARBA" id="ARBA00023163"/>
    </source>
</evidence>
<dbReference type="GO" id="GO:0000976">
    <property type="term" value="F:transcription cis-regulatory region binding"/>
    <property type="evidence" value="ECO:0007669"/>
    <property type="project" value="TreeGrafter"/>
</dbReference>
<sequence length="359" mass="39543">MKGQPIRPQRSSLVAETVRVLRQGIQSGLWRGHLPGERVLCTQWQISRPTLRAAMEVLQREKLVEVAHGCRTKVLTKPPAKSPVTLTVGLLSPEPLHAMPPFVMLWVDELRGQLANEGHLLQVVVGRAGFGRKNPARALESLIAGTPAAAWVLYQATEAMQRWFSEHDTPCVVVGSSFPGTDLSAVDRDYRAACRHAVGLFAGRRHKRIALLIRREQLGGDIESERGFLEGLESFAQRGVSGTICRHDGTNAGLCAKLDDMLAEKPRPTALLVARSAAALTVLTHLLRRGVRIPQDMALVCRDDDTYLDSTEPRVARYAVSPAAFAKRVHRMVVGLVQDGVVREGNVRVMPTFTRRESV</sequence>
<keyword evidence="2" id="KW-0238">DNA-binding</keyword>
<dbReference type="InterPro" id="IPR036390">
    <property type="entry name" value="WH_DNA-bd_sf"/>
</dbReference>
<name>A0A366HDH0_9BACT</name>
<accession>A0A366HDH0</accession>